<keyword evidence="4" id="KW-0445">Lipid transport</keyword>
<name>A0A7W9CB40_9MICO</name>
<dbReference type="InterPro" id="IPR002155">
    <property type="entry name" value="Thiolase"/>
</dbReference>
<dbReference type="InterPro" id="IPR055140">
    <property type="entry name" value="Thiolase_C_2"/>
</dbReference>
<dbReference type="SUPFAM" id="SSF53901">
    <property type="entry name" value="Thiolase-like"/>
    <property type="match status" value="2"/>
</dbReference>
<accession>A0A7W9CB40</accession>
<evidence type="ECO:0000256" key="5">
    <source>
        <dbReference type="ARBA" id="ARBA00023121"/>
    </source>
</evidence>
<sequence>MREAVVRGVGMTPMGRFEETSLKELAASAIDEAMKDAGVTFDDIQAVFFGNVGAGIMHGQNSIRGETVTHHMGAGVMAVNNVENACATGANAMHLGWSSVAGGQYDTVLVVGAEKLYSQDKAKSFEVFMGGMDVDFRDYGEGAGVTRSPFIDRYAKVADFLIRERGVSVENFAQVAAKAHANGALNPLAQRRTPRTVEEILAARHVLGPLTVLMCSPVGDGAAAAVITRGDLDRRNGDVQILASQLRSLPADASGPSDSHEFSAQAAWEQSGLGPEDMDFAELHDATAPGEIVSWVESGLCPAGDEVKWAETGHTTLGGQMPVNPSGGLVARGHPIGATGMAQVYEAVTQLRGGAGQRQIADARRAFVQCGGGLIKGTTAVSAAHILGI</sequence>
<gene>
    <name evidence="9" type="ORF">HD600_000856</name>
</gene>
<dbReference type="PROSITE" id="PS00737">
    <property type="entry name" value="THIOLASE_2"/>
    <property type="match status" value="1"/>
</dbReference>
<proteinExistence type="predicted"/>
<dbReference type="CDD" id="cd00829">
    <property type="entry name" value="SCP-x_thiolase"/>
    <property type="match status" value="1"/>
</dbReference>
<dbReference type="Proteomes" id="UP000517712">
    <property type="component" value="Unassembled WGS sequence"/>
</dbReference>
<dbReference type="InterPro" id="IPR020616">
    <property type="entry name" value="Thiolase_N"/>
</dbReference>
<protein>
    <recommendedName>
        <fullName evidence="1">propanoyl-CoA C-acyltransferase</fullName>
        <ecNumber evidence="1">2.3.1.176</ecNumber>
    </recommendedName>
    <alternativeName>
        <fullName evidence="6">Propanoyl-CoA C-acyltransferase</fullName>
    </alternativeName>
</protein>
<evidence type="ECO:0000256" key="1">
    <source>
        <dbReference type="ARBA" id="ARBA00012352"/>
    </source>
</evidence>
<evidence type="ECO:0000259" key="7">
    <source>
        <dbReference type="Pfam" id="PF00108"/>
    </source>
</evidence>
<dbReference type="AlphaFoldDB" id="A0A7W9CB40"/>
<organism evidence="9 10">
    <name type="scientific">Microbacterium ginsengiterrae</name>
    <dbReference type="NCBI Taxonomy" id="546115"/>
    <lineage>
        <taxon>Bacteria</taxon>
        <taxon>Bacillati</taxon>
        <taxon>Actinomycetota</taxon>
        <taxon>Actinomycetes</taxon>
        <taxon>Micrococcales</taxon>
        <taxon>Microbacteriaceae</taxon>
        <taxon>Microbacterium</taxon>
    </lineage>
</organism>
<evidence type="ECO:0000256" key="4">
    <source>
        <dbReference type="ARBA" id="ARBA00023055"/>
    </source>
</evidence>
<feature type="domain" description="Thiolase N-terminal" evidence="7">
    <location>
        <begin position="6"/>
        <end position="190"/>
    </location>
</feature>
<dbReference type="PANTHER" id="PTHR42870:SF1">
    <property type="entry name" value="NON-SPECIFIC LIPID-TRANSFER PROTEIN-LIKE 2"/>
    <property type="match status" value="1"/>
</dbReference>
<evidence type="ECO:0000256" key="2">
    <source>
        <dbReference type="ARBA" id="ARBA00022448"/>
    </source>
</evidence>
<evidence type="ECO:0000259" key="8">
    <source>
        <dbReference type="Pfam" id="PF22691"/>
    </source>
</evidence>
<evidence type="ECO:0000313" key="10">
    <source>
        <dbReference type="Proteomes" id="UP000517712"/>
    </source>
</evidence>
<keyword evidence="2" id="KW-0813">Transport</keyword>
<dbReference type="PANTHER" id="PTHR42870">
    <property type="entry name" value="ACETYL-COA C-ACETYLTRANSFERASE"/>
    <property type="match status" value="1"/>
</dbReference>
<feature type="domain" description="Thiolase C-terminal" evidence="8">
    <location>
        <begin position="261"/>
        <end position="378"/>
    </location>
</feature>
<evidence type="ECO:0000256" key="3">
    <source>
        <dbReference type="ARBA" id="ARBA00022679"/>
    </source>
</evidence>
<keyword evidence="3 9" id="KW-0808">Transferase</keyword>
<dbReference type="GO" id="GO:0016747">
    <property type="term" value="F:acyltransferase activity, transferring groups other than amino-acyl groups"/>
    <property type="evidence" value="ECO:0007669"/>
    <property type="project" value="InterPro"/>
</dbReference>
<keyword evidence="5" id="KW-0446">Lipid-binding</keyword>
<dbReference type="EMBL" id="JACHMU010000001">
    <property type="protein sequence ID" value="MBB5742359.1"/>
    <property type="molecule type" value="Genomic_DNA"/>
</dbReference>
<dbReference type="GO" id="GO:0006869">
    <property type="term" value="P:lipid transport"/>
    <property type="evidence" value="ECO:0007669"/>
    <property type="project" value="UniProtKB-KW"/>
</dbReference>
<dbReference type="EC" id="2.3.1.176" evidence="1"/>
<dbReference type="PIRSF" id="PIRSF000429">
    <property type="entry name" value="Ac-CoA_Ac_transf"/>
    <property type="match status" value="1"/>
</dbReference>
<comment type="caution">
    <text evidence="9">The sequence shown here is derived from an EMBL/GenBank/DDBJ whole genome shotgun (WGS) entry which is preliminary data.</text>
</comment>
<reference evidence="9 10" key="1">
    <citation type="submission" date="2020-08" db="EMBL/GenBank/DDBJ databases">
        <title>Sequencing the genomes of 1000 actinobacteria strains.</title>
        <authorList>
            <person name="Klenk H.-P."/>
        </authorList>
    </citation>
    <scope>NUCLEOTIDE SEQUENCE [LARGE SCALE GENOMIC DNA]</scope>
    <source>
        <strain evidence="9 10">DSM 24823</strain>
    </source>
</reference>
<dbReference type="Pfam" id="PF22691">
    <property type="entry name" value="Thiolase_C_1"/>
    <property type="match status" value="1"/>
</dbReference>
<keyword evidence="10" id="KW-1185">Reference proteome</keyword>
<dbReference type="Pfam" id="PF00108">
    <property type="entry name" value="Thiolase_N"/>
    <property type="match status" value="1"/>
</dbReference>
<dbReference type="InterPro" id="IPR016039">
    <property type="entry name" value="Thiolase-like"/>
</dbReference>
<evidence type="ECO:0000313" key="9">
    <source>
        <dbReference type="EMBL" id="MBB5742359.1"/>
    </source>
</evidence>
<dbReference type="GO" id="GO:0008289">
    <property type="term" value="F:lipid binding"/>
    <property type="evidence" value="ECO:0007669"/>
    <property type="project" value="UniProtKB-KW"/>
</dbReference>
<dbReference type="InterPro" id="IPR020613">
    <property type="entry name" value="Thiolase_CS"/>
</dbReference>
<evidence type="ECO:0000256" key="6">
    <source>
        <dbReference type="ARBA" id="ARBA00032316"/>
    </source>
</evidence>
<dbReference type="Gene3D" id="3.40.47.10">
    <property type="match status" value="1"/>
</dbReference>
<dbReference type="RefSeq" id="WP_144793070.1">
    <property type="nucleotide sequence ID" value="NZ_BAAAPG010000001.1"/>
</dbReference>